<reference evidence="16" key="1">
    <citation type="journal article" date="2023" name="Mol. Phylogenet. Evol.">
        <title>Genome-scale phylogeny and comparative genomics of the fungal order Sordariales.</title>
        <authorList>
            <person name="Hensen N."/>
            <person name="Bonometti L."/>
            <person name="Westerberg I."/>
            <person name="Brannstrom I.O."/>
            <person name="Guillou S."/>
            <person name="Cros-Aarteil S."/>
            <person name="Calhoun S."/>
            <person name="Haridas S."/>
            <person name="Kuo A."/>
            <person name="Mondo S."/>
            <person name="Pangilinan J."/>
            <person name="Riley R."/>
            <person name="LaButti K."/>
            <person name="Andreopoulos B."/>
            <person name="Lipzen A."/>
            <person name="Chen C."/>
            <person name="Yan M."/>
            <person name="Daum C."/>
            <person name="Ng V."/>
            <person name="Clum A."/>
            <person name="Steindorff A."/>
            <person name="Ohm R.A."/>
            <person name="Martin F."/>
            <person name="Silar P."/>
            <person name="Natvig D.O."/>
            <person name="Lalanne C."/>
            <person name="Gautier V."/>
            <person name="Ament-Velasquez S.L."/>
            <person name="Kruys A."/>
            <person name="Hutchinson M.I."/>
            <person name="Powell A.J."/>
            <person name="Barry K."/>
            <person name="Miller A.N."/>
            <person name="Grigoriev I.V."/>
            <person name="Debuchy R."/>
            <person name="Gladieux P."/>
            <person name="Hiltunen Thoren M."/>
            <person name="Johannesson H."/>
        </authorList>
    </citation>
    <scope>NUCLEOTIDE SEQUENCE</scope>
    <source>
        <strain evidence="16">PSN309</strain>
    </source>
</reference>
<sequence>MDSSEAVKKAVMEQTLRETSMANARALIERIDENCFKKCVPKPGSSLSSGETSCHSQCMDKYIAAWNVVNTAYIRRVKEAAAGNA</sequence>
<keyword evidence="4" id="KW-0479">Metal-binding</keyword>
<dbReference type="Pfam" id="PF02953">
    <property type="entry name" value="zf-Tim10_DDP"/>
    <property type="match status" value="1"/>
</dbReference>
<organism evidence="16 17">
    <name type="scientific">Podospora australis</name>
    <dbReference type="NCBI Taxonomy" id="1536484"/>
    <lineage>
        <taxon>Eukaryota</taxon>
        <taxon>Fungi</taxon>
        <taxon>Dikarya</taxon>
        <taxon>Ascomycota</taxon>
        <taxon>Pezizomycotina</taxon>
        <taxon>Sordariomycetes</taxon>
        <taxon>Sordariomycetidae</taxon>
        <taxon>Sordariales</taxon>
        <taxon>Podosporaceae</taxon>
        <taxon>Podospora</taxon>
    </lineage>
</organism>
<evidence type="ECO:0000256" key="1">
    <source>
        <dbReference type="ARBA" id="ARBA00004137"/>
    </source>
</evidence>
<protein>
    <recommendedName>
        <fullName evidence="14">Mitochondrial import inner membrane translocase subunit</fullName>
    </recommendedName>
</protein>
<feature type="domain" description="Tim10-like" evidence="15">
    <location>
        <begin position="14"/>
        <end position="74"/>
    </location>
</feature>
<evidence type="ECO:0000256" key="8">
    <source>
        <dbReference type="ARBA" id="ARBA00023010"/>
    </source>
</evidence>
<comment type="similarity">
    <text evidence="2 14">Belongs to the small Tim family.</text>
</comment>
<keyword evidence="17" id="KW-1185">Reference proteome</keyword>
<dbReference type="InterPro" id="IPR035427">
    <property type="entry name" value="Tim10-like_dom_sf"/>
</dbReference>
<keyword evidence="11 14" id="KW-0143">Chaperone</keyword>
<dbReference type="GO" id="GO:0045039">
    <property type="term" value="P:protein insertion into mitochondrial inner membrane"/>
    <property type="evidence" value="ECO:0007669"/>
    <property type="project" value="UniProtKB-ARBA"/>
</dbReference>
<dbReference type="GO" id="GO:0042719">
    <property type="term" value="C:mitochondrial intermembrane space chaperone complex"/>
    <property type="evidence" value="ECO:0007669"/>
    <property type="project" value="UniProtKB-ARBA"/>
</dbReference>
<name>A0AAN7AHJ0_9PEZI</name>
<reference evidence="16" key="2">
    <citation type="submission" date="2023-05" db="EMBL/GenBank/DDBJ databases">
        <authorList>
            <consortium name="Lawrence Berkeley National Laboratory"/>
            <person name="Steindorff A."/>
            <person name="Hensen N."/>
            <person name="Bonometti L."/>
            <person name="Westerberg I."/>
            <person name="Brannstrom I.O."/>
            <person name="Guillou S."/>
            <person name="Cros-Aarteil S."/>
            <person name="Calhoun S."/>
            <person name="Haridas S."/>
            <person name="Kuo A."/>
            <person name="Mondo S."/>
            <person name="Pangilinan J."/>
            <person name="Riley R."/>
            <person name="Labutti K."/>
            <person name="Andreopoulos B."/>
            <person name="Lipzen A."/>
            <person name="Chen C."/>
            <person name="Yanf M."/>
            <person name="Daum C."/>
            <person name="Ng V."/>
            <person name="Clum A."/>
            <person name="Ohm R."/>
            <person name="Martin F."/>
            <person name="Silar P."/>
            <person name="Natvig D."/>
            <person name="Lalanne C."/>
            <person name="Gautier V."/>
            <person name="Ament-Velasquez S.L."/>
            <person name="Kruys A."/>
            <person name="Hutchinson M.I."/>
            <person name="Powell A.J."/>
            <person name="Barry K."/>
            <person name="Miller A.N."/>
            <person name="Grigoriev I.V."/>
            <person name="Debuchy R."/>
            <person name="Gladieux P."/>
            <person name="Thoren M.H."/>
            <person name="Johannesson H."/>
        </authorList>
    </citation>
    <scope>NUCLEOTIDE SEQUENCE</scope>
    <source>
        <strain evidence="16">PSN309</strain>
    </source>
</reference>
<dbReference type="GO" id="GO:0046872">
    <property type="term" value="F:metal ion binding"/>
    <property type="evidence" value="ECO:0007669"/>
    <property type="project" value="UniProtKB-KW"/>
</dbReference>
<dbReference type="AlphaFoldDB" id="A0AAN7AHJ0"/>
<dbReference type="Gene3D" id="1.10.287.810">
    <property type="entry name" value="Mitochondrial import inner membrane translocase subunit tim13 like domains"/>
    <property type="match status" value="1"/>
</dbReference>
<dbReference type="EMBL" id="MU864414">
    <property type="protein sequence ID" value="KAK4186849.1"/>
    <property type="molecule type" value="Genomic_DNA"/>
</dbReference>
<keyword evidence="3 14" id="KW-0813">Transport</keyword>
<dbReference type="InterPro" id="IPR004217">
    <property type="entry name" value="Tim10-like"/>
</dbReference>
<evidence type="ECO:0000256" key="4">
    <source>
        <dbReference type="ARBA" id="ARBA00022723"/>
    </source>
</evidence>
<keyword evidence="5 14" id="KW-0999">Mitochondrion inner membrane</keyword>
<gene>
    <name evidence="16" type="ORF">QBC35DRAFT_452885</name>
</gene>
<comment type="subcellular location">
    <subcellularLocation>
        <location evidence="1 14">Mitochondrion inner membrane</location>
        <topology evidence="1 14">Peripheral membrane protein</topology>
        <orientation evidence="1 14">Intermembrane side</orientation>
    </subcellularLocation>
</comment>
<keyword evidence="9 14" id="KW-0496">Mitochondrion</keyword>
<keyword evidence="8 14" id="KW-0811">Translocation</keyword>
<evidence type="ECO:0000256" key="11">
    <source>
        <dbReference type="ARBA" id="ARBA00023186"/>
    </source>
</evidence>
<dbReference type="GO" id="GO:0005743">
    <property type="term" value="C:mitochondrial inner membrane"/>
    <property type="evidence" value="ECO:0007669"/>
    <property type="project" value="UniProtKB-SubCell"/>
</dbReference>
<evidence type="ECO:0000256" key="3">
    <source>
        <dbReference type="ARBA" id="ARBA00022448"/>
    </source>
</evidence>
<evidence type="ECO:0000256" key="2">
    <source>
        <dbReference type="ARBA" id="ARBA00006720"/>
    </source>
</evidence>
<evidence type="ECO:0000259" key="15">
    <source>
        <dbReference type="Pfam" id="PF02953"/>
    </source>
</evidence>
<keyword evidence="7 14" id="KW-0653">Protein transport</keyword>
<evidence type="ECO:0000256" key="14">
    <source>
        <dbReference type="RuleBase" id="RU367043"/>
    </source>
</evidence>
<comment type="subunit">
    <text evidence="13">Heterohexamer; composed of 3 copies of TIM8 and 3 copies of TIM13, named soluble 70 kDa complex. Associates with the TIM22 complex, whose core is composed of TIM22 and TIM54. Interacts with the transmembrane regions of multi-pass transmembrane proteins in transit.</text>
</comment>
<accession>A0AAN7AHJ0</accession>
<keyword evidence="10 14" id="KW-1015">Disulfide bond</keyword>
<evidence type="ECO:0000313" key="16">
    <source>
        <dbReference type="EMBL" id="KAK4186849.1"/>
    </source>
</evidence>
<keyword evidence="5 14" id="KW-0472">Membrane</keyword>
<comment type="function">
    <text evidence="12">Mitochondrial intermembrane chaperone that participates in the import and insertion of some multi-pass transmembrane proteins into the mitochondrial inner membrane. Also required for the transfer of beta-barrel precursors from the TOM complex to the sorting and assembly machinery (SAM complex) of the outer membrane. Acts as a chaperone-like protein that protects the hydrophobic precursors from aggregation and guide them through the mitochondrial intermembrane space. The TIM8-TIM13 complex is non essential and only mediates the import of few proteins, while the predominant TIM9-TIM10 70 kDa complex is crucial and mediates the import of much more proteins.</text>
</comment>
<evidence type="ECO:0000256" key="7">
    <source>
        <dbReference type="ARBA" id="ARBA00022927"/>
    </source>
</evidence>
<proteinExistence type="inferred from homology"/>
<comment type="domain">
    <text evidence="14">The twin CX3C motif contains 4 conserved Cys residues that form 2 disulfide bonds in the mitochondrial intermembrane space.</text>
</comment>
<dbReference type="Proteomes" id="UP001302126">
    <property type="component" value="Unassembled WGS sequence"/>
</dbReference>
<evidence type="ECO:0000256" key="6">
    <source>
        <dbReference type="ARBA" id="ARBA00022833"/>
    </source>
</evidence>
<evidence type="ECO:0000256" key="12">
    <source>
        <dbReference type="ARBA" id="ARBA00025151"/>
    </source>
</evidence>
<keyword evidence="6" id="KW-0862">Zinc</keyword>
<dbReference type="GO" id="GO:0015031">
    <property type="term" value="P:protein transport"/>
    <property type="evidence" value="ECO:0007669"/>
    <property type="project" value="UniProtKB-KW"/>
</dbReference>
<evidence type="ECO:0000256" key="9">
    <source>
        <dbReference type="ARBA" id="ARBA00023128"/>
    </source>
</evidence>
<evidence type="ECO:0000313" key="17">
    <source>
        <dbReference type="Proteomes" id="UP001302126"/>
    </source>
</evidence>
<comment type="caution">
    <text evidence="16">The sequence shown here is derived from an EMBL/GenBank/DDBJ whole genome shotgun (WGS) entry which is preliminary data.</text>
</comment>
<dbReference type="SUPFAM" id="SSF144122">
    <property type="entry name" value="Tim10-like"/>
    <property type="match status" value="1"/>
</dbReference>
<evidence type="ECO:0000256" key="10">
    <source>
        <dbReference type="ARBA" id="ARBA00023157"/>
    </source>
</evidence>
<evidence type="ECO:0000256" key="5">
    <source>
        <dbReference type="ARBA" id="ARBA00022792"/>
    </source>
</evidence>
<evidence type="ECO:0000256" key="13">
    <source>
        <dbReference type="ARBA" id="ARBA00025862"/>
    </source>
</evidence>
<dbReference type="FunFam" id="1.10.287.810:FF:000001">
    <property type="entry name" value="mitochondrial import inner membrane translocase subunit TIM13"/>
    <property type="match status" value="1"/>
</dbReference>